<sequence>MVASSTELAPSSCRYTLLASFPELMSSAPKPASSTASMMWSVSMMFGSKLTFASSRARPTTAFLTPLAIRRALSTDSEQLVHAIPLILSRHTAMSCSGNSSIGNPASSMVSLICLGVAISGM</sequence>
<evidence type="ECO:0000313" key="1">
    <source>
        <dbReference type="EMBL" id="MBX48684.1"/>
    </source>
</evidence>
<dbReference type="EMBL" id="GGEC01068200">
    <property type="protein sequence ID" value="MBX48684.1"/>
    <property type="molecule type" value="Transcribed_RNA"/>
</dbReference>
<reference evidence="1" key="1">
    <citation type="submission" date="2018-02" db="EMBL/GenBank/DDBJ databases">
        <title>Rhizophora mucronata_Transcriptome.</title>
        <authorList>
            <person name="Meera S.P."/>
            <person name="Sreeshan A."/>
            <person name="Augustine A."/>
        </authorList>
    </citation>
    <scope>NUCLEOTIDE SEQUENCE</scope>
    <source>
        <tissue evidence="1">Leaf</tissue>
    </source>
</reference>
<accession>A0A2P2P1R2</accession>
<dbReference type="AlphaFoldDB" id="A0A2P2P1R2"/>
<proteinExistence type="predicted"/>
<name>A0A2P2P1R2_RHIMU</name>
<organism evidence="1">
    <name type="scientific">Rhizophora mucronata</name>
    <name type="common">Asiatic mangrove</name>
    <dbReference type="NCBI Taxonomy" id="61149"/>
    <lineage>
        <taxon>Eukaryota</taxon>
        <taxon>Viridiplantae</taxon>
        <taxon>Streptophyta</taxon>
        <taxon>Embryophyta</taxon>
        <taxon>Tracheophyta</taxon>
        <taxon>Spermatophyta</taxon>
        <taxon>Magnoliopsida</taxon>
        <taxon>eudicotyledons</taxon>
        <taxon>Gunneridae</taxon>
        <taxon>Pentapetalae</taxon>
        <taxon>rosids</taxon>
        <taxon>fabids</taxon>
        <taxon>Malpighiales</taxon>
        <taxon>Rhizophoraceae</taxon>
        <taxon>Rhizophora</taxon>
    </lineage>
</organism>
<protein>
    <submittedName>
        <fullName evidence="1">Uncharacterized protein</fullName>
    </submittedName>
</protein>